<accession>A0A7M1T3I1</accession>
<evidence type="ECO:0000313" key="1">
    <source>
        <dbReference type="EMBL" id="QOR74416.1"/>
    </source>
</evidence>
<reference evidence="1 2" key="1">
    <citation type="submission" date="2020-10" db="EMBL/GenBank/DDBJ databases">
        <title>Complete genome of Cruoricapor ignavus strain M1214 isolated from the blood culture of a febrile patient.</title>
        <authorList>
            <person name="Guglielmino C.J.D."/>
        </authorList>
    </citation>
    <scope>NUCLEOTIDE SEQUENCE [LARGE SCALE GENOMIC DNA]</scope>
    <source>
        <strain evidence="1 2">M1214</strain>
    </source>
</reference>
<dbReference type="RefSeq" id="WP_193440428.1">
    <property type="nucleotide sequence ID" value="NZ_CP063145.1"/>
</dbReference>
<sequence>MEDLLTLRKRIVEKISRTSDVEKLKKMDDLLESELENSQQIKLNDAQISLLKLAEEDFKNGRFSTDDEVKKMAEEWLK</sequence>
<organism evidence="1 2">
    <name type="scientific">Cruoricaptor ignavus</name>
    <dbReference type="NCBI Taxonomy" id="1118202"/>
    <lineage>
        <taxon>Bacteria</taxon>
        <taxon>Pseudomonadati</taxon>
        <taxon>Bacteroidota</taxon>
        <taxon>Flavobacteriia</taxon>
        <taxon>Flavobacteriales</taxon>
        <taxon>Weeksellaceae</taxon>
        <taxon>Cruoricaptor</taxon>
    </lineage>
</organism>
<evidence type="ECO:0000313" key="2">
    <source>
        <dbReference type="Proteomes" id="UP000593605"/>
    </source>
</evidence>
<gene>
    <name evidence="1" type="ORF">IMZ16_02970</name>
</gene>
<dbReference type="Proteomes" id="UP000593605">
    <property type="component" value="Chromosome"/>
</dbReference>
<protein>
    <submittedName>
        <fullName evidence="1">Uncharacterized protein</fullName>
    </submittedName>
</protein>
<name>A0A7M1T3I1_9FLAO</name>
<dbReference type="AlphaFoldDB" id="A0A7M1T3I1"/>
<proteinExistence type="predicted"/>
<dbReference type="EMBL" id="CP063145">
    <property type="protein sequence ID" value="QOR74416.1"/>
    <property type="molecule type" value="Genomic_DNA"/>
</dbReference>
<dbReference type="KEGG" id="civ:IMZ16_02970"/>